<proteinExistence type="inferred from homology"/>
<keyword evidence="6" id="KW-0479">Metal-binding</keyword>
<evidence type="ECO:0000256" key="4">
    <source>
        <dbReference type="ARBA" id="ARBA00007353"/>
    </source>
</evidence>
<evidence type="ECO:0000256" key="11">
    <source>
        <dbReference type="ARBA" id="ARBA00049893"/>
    </source>
</evidence>
<dbReference type="PANTHER" id="PTHR30616:SF2">
    <property type="entry name" value="PURINE NUCLEOSIDE PHOSPHORYLASE LACC1"/>
    <property type="match status" value="1"/>
</dbReference>
<dbReference type="EMBL" id="JANQBD010000023">
    <property type="protein sequence ID" value="MCR8634953.1"/>
    <property type="molecule type" value="Genomic_DNA"/>
</dbReference>
<dbReference type="NCBIfam" id="TIGR00726">
    <property type="entry name" value="peptidoglycan editing factor PgeF"/>
    <property type="match status" value="1"/>
</dbReference>
<dbReference type="SUPFAM" id="SSF64438">
    <property type="entry name" value="CNF1/YfiH-like putative cysteine hydrolases"/>
    <property type="match status" value="1"/>
</dbReference>
<evidence type="ECO:0000256" key="3">
    <source>
        <dbReference type="ARBA" id="ARBA00003215"/>
    </source>
</evidence>
<evidence type="ECO:0000256" key="6">
    <source>
        <dbReference type="ARBA" id="ARBA00022723"/>
    </source>
</evidence>
<evidence type="ECO:0000256" key="8">
    <source>
        <dbReference type="ARBA" id="ARBA00022833"/>
    </source>
</evidence>
<comment type="catalytic activity">
    <reaction evidence="1">
        <text>inosine + phosphate = alpha-D-ribose 1-phosphate + hypoxanthine</text>
        <dbReference type="Rhea" id="RHEA:27646"/>
        <dbReference type="ChEBI" id="CHEBI:17368"/>
        <dbReference type="ChEBI" id="CHEBI:17596"/>
        <dbReference type="ChEBI" id="CHEBI:43474"/>
        <dbReference type="ChEBI" id="CHEBI:57720"/>
        <dbReference type="EC" id="2.4.2.1"/>
    </reaction>
    <physiologicalReaction direction="left-to-right" evidence="1">
        <dbReference type="Rhea" id="RHEA:27647"/>
    </physiologicalReaction>
</comment>
<comment type="catalytic activity">
    <reaction evidence="9">
        <text>adenosine + H2O + H(+) = inosine + NH4(+)</text>
        <dbReference type="Rhea" id="RHEA:24408"/>
        <dbReference type="ChEBI" id="CHEBI:15377"/>
        <dbReference type="ChEBI" id="CHEBI:15378"/>
        <dbReference type="ChEBI" id="CHEBI:16335"/>
        <dbReference type="ChEBI" id="CHEBI:17596"/>
        <dbReference type="ChEBI" id="CHEBI:28938"/>
        <dbReference type="EC" id="3.5.4.4"/>
    </reaction>
    <physiologicalReaction direction="left-to-right" evidence="9">
        <dbReference type="Rhea" id="RHEA:24409"/>
    </physiologicalReaction>
</comment>
<keyword evidence="5" id="KW-0808">Transferase</keyword>
<evidence type="ECO:0000256" key="7">
    <source>
        <dbReference type="ARBA" id="ARBA00022801"/>
    </source>
</evidence>
<dbReference type="Gene3D" id="3.60.140.10">
    <property type="entry name" value="CNF1/YfiH-like putative cysteine hydrolases"/>
    <property type="match status" value="1"/>
</dbReference>
<comment type="function">
    <text evidence="3">Purine nucleoside enzyme that catalyzes the phosphorolysis of adenosine and inosine nucleosides, yielding D-ribose 1-phosphate and the respective free bases, adenine and hypoxanthine. Also catalyzes the phosphorolysis of S-methyl-5'-thioadenosine into adenine and S-methyl-5-thio-alpha-D-ribose 1-phosphate. Also has adenosine deaminase activity.</text>
</comment>
<gene>
    <name evidence="13" type="primary">pgeF</name>
    <name evidence="13" type="ORF">NV381_27515</name>
</gene>
<dbReference type="Pfam" id="PF02578">
    <property type="entry name" value="Cu-oxidase_4"/>
    <property type="match status" value="1"/>
</dbReference>
<keyword evidence="14" id="KW-1185">Reference proteome</keyword>
<keyword evidence="8" id="KW-0862">Zinc</keyword>
<comment type="similarity">
    <text evidence="4 12">Belongs to the purine nucleoside phosphorylase YfiH/LACC1 family.</text>
</comment>
<evidence type="ECO:0000256" key="1">
    <source>
        <dbReference type="ARBA" id="ARBA00000553"/>
    </source>
</evidence>
<evidence type="ECO:0000313" key="14">
    <source>
        <dbReference type="Proteomes" id="UP001300012"/>
    </source>
</evidence>
<comment type="caution">
    <text evidence="13">The sequence shown here is derived from an EMBL/GenBank/DDBJ whole genome shotgun (WGS) entry which is preliminary data.</text>
</comment>
<organism evidence="13 14">
    <name type="scientific">Paenibacillus radicis</name>
    <name type="common">ex Xue et al. 2023</name>
    <dbReference type="NCBI Taxonomy" id="2972489"/>
    <lineage>
        <taxon>Bacteria</taxon>
        <taxon>Bacillati</taxon>
        <taxon>Bacillota</taxon>
        <taxon>Bacilli</taxon>
        <taxon>Bacillales</taxon>
        <taxon>Paenibacillaceae</taxon>
        <taxon>Paenibacillus</taxon>
    </lineage>
</organism>
<comment type="catalytic activity">
    <reaction evidence="10">
        <text>adenosine + phosphate = alpha-D-ribose 1-phosphate + adenine</text>
        <dbReference type="Rhea" id="RHEA:27642"/>
        <dbReference type="ChEBI" id="CHEBI:16335"/>
        <dbReference type="ChEBI" id="CHEBI:16708"/>
        <dbReference type="ChEBI" id="CHEBI:43474"/>
        <dbReference type="ChEBI" id="CHEBI:57720"/>
        <dbReference type="EC" id="2.4.2.1"/>
    </reaction>
    <physiologicalReaction direction="left-to-right" evidence="10">
        <dbReference type="Rhea" id="RHEA:27643"/>
    </physiologicalReaction>
</comment>
<dbReference type="CDD" id="cd16833">
    <property type="entry name" value="YfiH"/>
    <property type="match status" value="1"/>
</dbReference>
<evidence type="ECO:0000256" key="2">
    <source>
        <dbReference type="ARBA" id="ARBA00001947"/>
    </source>
</evidence>
<dbReference type="InterPro" id="IPR038371">
    <property type="entry name" value="Cu_polyphenol_OxRdtase_sf"/>
</dbReference>
<evidence type="ECO:0000256" key="10">
    <source>
        <dbReference type="ARBA" id="ARBA00048968"/>
    </source>
</evidence>
<dbReference type="InterPro" id="IPR011324">
    <property type="entry name" value="Cytotoxic_necrot_fac-like_cat"/>
</dbReference>
<protein>
    <recommendedName>
        <fullName evidence="12">Purine nucleoside phosphorylase</fullName>
    </recommendedName>
</protein>
<evidence type="ECO:0000313" key="13">
    <source>
        <dbReference type="EMBL" id="MCR8634953.1"/>
    </source>
</evidence>
<dbReference type="Proteomes" id="UP001300012">
    <property type="component" value="Unassembled WGS sequence"/>
</dbReference>
<evidence type="ECO:0000256" key="9">
    <source>
        <dbReference type="ARBA" id="ARBA00047989"/>
    </source>
</evidence>
<dbReference type="PANTHER" id="PTHR30616">
    <property type="entry name" value="UNCHARACTERIZED PROTEIN YFIH"/>
    <property type="match status" value="1"/>
</dbReference>
<dbReference type="RefSeq" id="WP_258216503.1">
    <property type="nucleotide sequence ID" value="NZ_JANQBD010000023.1"/>
</dbReference>
<keyword evidence="7" id="KW-0378">Hydrolase</keyword>
<name>A0ABT1YP46_9BACL</name>
<accession>A0ABT1YP46</accession>
<reference evidence="13 14" key="1">
    <citation type="submission" date="2022-08" db="EMBL/GenBank/DDBJ databases">
        <title>Paenibacillus endoradicis sp. nov., Paenibacillus radicibacter sp. nov and Paenibacillus pararadicis sp. nov., three cold-adapted plant growth-promoting bacteria isolated from root of Larix gmelinii in Great Khingan.</title>
        <authorList>
            <person name="Xue H."/>
        </authorList>
    </citation>
    <scope>NUCLEOTIDE SEQUENCE [LARGE SCALE GENOMIC DNA]</scope>
    <source>
        <strain evidence="13 14">N5-1-1-5</strain>
    </source>
</reference>
<comment type="catalytic activity">
    <reaction evidence="11">
        <text>S-methyl-5'-thioadenosine + phosphate = 5-(methylsulfanyl)-alpha-D-ribose 1-phosphate + adenine</text>
        <dbReference type="Rhea" id="RHEA:11852"/>
        <dbReference type="ChEBI" id="CHEBI:16708"/>
        <dbReference type="ChEBI" id="CHEBI:17509"/>
        <dbReference type="ChEBI" id="CHEBI:43474"/>
        <dbReference type="ChEBI" id="CHEBI:58533"/>
        <dbReference type="EC" id="2.4.2.28"/>
    </reaction>
    <physiologicalReaction direction="left-to-right" evidence="11">
        <dbReference type="Rhea" id="RHEA:11853"/>
    </physiologicalReaction>
</comment>
<sequence>MEPFLLQKEQNGCGLLYIKGWLEKDSGLTAGFTSRLGGVSEHPFGSLNCGLHVQDVPGHVVNNRQLLAEALHAQLNDCTYAEQVHGNEVEVITKEHAGAGIHSREEAIQSKDAFITNQTGIFLHALFADCVPLYFYDPIHRAIGLAHAGWKGTVLQIAKATINAMQSEYGTHPEKMLAAIGPSIQGCCYEVDEVVLTRVREVMAELEIDNEAAGKYCSIYEYLGNYKYKLSLQQLNRQIMIKAGIMPQHIEISSLCTSCRTDLFFSHRKEGGKTGRMAAWIGLYE</sequence>
<comment type="cofactor">
    <cofactor evidence="2">
        <name>Zn(2+)</name>
        <dbReference type="ChEBI" id="CHEBI:29105"/>
    </cofactor>
</comment>
<evidence type="ECO:0000256" key="5">
    <source>
        <dbReference type="ARBA" id="ARBA00022679"/>
    </source>
</evidence>
<evidence type="ECO:0000256" key="12">
    <source>
        <dbReference type="RuleBase" id="RU361274"/>
    </source>
</evidence>
<dbReference type="InterPro" id="IPR003730">
    <property type="entry name" value="Cu_polyphenol_OxRdtase"/>
</dbReference>